<dbReference type="EC" id="1.8.1.9" evidence="8"/>
<dbReference type="KEGG" id="pcor:KS4_31890"/>
<reference evidence="8 9" key="1">
    <citation type="submission" date="2019-02" db="EMBL/GenBank/DDBJ databases">
        <title>Deep-cultivation of Planctomycetes and their phenomic and genomic characterization uncovers novel biology.</title>
        <authorList>
            <person name="Wiegand S."/>
            <person name="Jogler M."/>
            <person name="Boedeker C."/>
            <person name="Pinto D."/>
            <person name="Vollmers J."/>
            <person name="Rivas-Marin E."/>
            <person name="Kohn T."/>
            <person name="Peeters S.H."/>
            <person name="Heuer A."/>
            <person name="Rast P."/>
            <person name="Oberbeckmann S."/>
            <person name="Bunk B."/>
            <person name="Jeske O."/>
            <person name="Meyerdierks A."/>
            <person name="Storesund J.E."/>
            <person name="Kallscheuer N."/>
            <person name="Luecker S."/>
            <person name="Lage O.M."/>
            <person name="Pohl T."/>
            <person name="Merkel B.J."/>
            <person name="Hornburger P."/>
            <person name="Mueller R.-W."/>
            <person name="Bruemmer F."/>
            <person name="Labrenz M."/>
            <person name="Spormann A.M."/>
            <person name="Op den Camp H."/>
            <person name="Overmann J."/>
            <person name="Amann R."/>
            <person name="Jetten M.S.M."/>
            <person name="Mascher T."/>
            <person name="Medema M.H."/>
            <person name="Devos D.P."/>
            <person name="Kaster A.-K."/>
            <person name="Ovreas L."/>
            <person name="Rohde M."/>
            <person name="Galperin M.Y."/>
            <person name="Jogler C."/>
        </authorList>
    </citation>
    <scope>NUCLEOTIDE SEQUENCE [LARGE SCALE GENOMIC DNA]</scope>
    <source>
        <strain evidence="8 9">KS4</strain>
    </source>
</reference>
<evidence type="ECO:0000313" key="8">
    <source>
        <dbReference type="EMBL" id="QDU35109.1"/>
    </source>
</evidence>
<evidence type="ECO:0000256" key="2">
    <source>
        <dbReference type="ARBA" id="ARBA00022630"/>
    </source>
</evidence>
<dbReference type="InterPro" id="IPR036188">
    <property type="entry name" value="FAD/NAD-bd_sf"/>
</dbReference>
<dbReference type="Proteomes" id="UP000317369">
    <property type="component" value="Chromosome"/>
</dbReference>
<evidence type="ECO:0000256" key="5">
    <source>
        <dbReference type="ARBA" id="ARBA00023157"/>
    </source>
</evidence>
<dbReference type="InterPro" id="IPR008255">
    <property type="entry name" value="Pyr_nucl-diS_OxRdtase_2_AS"/>
</dbReference>
<dbReference type="PRINTS" id="PR00368">
    <property type="entry name" value="FADPNR"/>
</dbReference>
<dbReference type="OrthoDB" id="9806179at2"/>
<keyword evidence="3" id="KW-0274">FAD</keyword>
<evidence type="ECO:0000259" key="7">
    <source>
        <dbReference type="Pfam" id="PF07992"/>
    </source>
</evidence>
<dbReference type="InterPro" id="IPR023753">
    <property type="entry name" value="FAD/NAD-binding_dom"/>
</dbReference>
<evidence type="ECO:0000256" key="1">
    <source>
        <dbReference type="ARBA" id="ARBA00009333"/>
    </source>
</evidence>
<dbReference type="RefSeq" id="WP_145079961.1">
    <property type="nucleotide sequence ID" value="NZ_CP036425.1"/>
</dbReference>
<keyword evidence="2" id="KW-0285">Flavoprotein</keyword>
<dbReference type="AlphaFoldDB" id="A0A517YY30"/>
<sequence>MSEENNEIVEKVVIIGSGPAGWTAAIYAARANLNPVVFPGRAAGKDLLPGGQLMLTTDVENFPGFPKGVMGPEMMQQFFDQAMRFGTRVVTDKGIKDESGIEMGLYTPFQNVAEVDLSKRPFVVKGDGGVTIKAEAVIIATGAKANWLGLDNELRLAQTGGGVSACAVCDGALPMFRDKELAVVGGGDSAVEEASYLTKFASKVYMVVRRDELRASKIMADRAKNNPKIEILWNTRVVDVHGDEKITGVKLESTKTGEQRELDLTGLFMAIGHTPITDFLDGQLETDETGFLKLTDPYRSYTSIEGVFAAGDVADHVYKQAITAAGMGCKAAIDAERWLAEQGIA</sequence>
<evidence type="ECO:0000256" key="4">
    <source>
        <dbReference type="ARBA" id="ARBA00023002"/>
    </source>
</evidence>
<gene>
    <name evidence="8" type="primary">trxB_1</name>
    <name evidence="8" type="ORF">KS4_31890</name>
</gene>
<protein>
    <submittedName>
        <fullName evidence="8">Thioredoxin reductase</fullName>
        <ecNumber evidence="8">1.8.1.9</ecNumber>
    </submittedName>
</protein>
<comment type="similarity">
    <text evidence="1">Belongs to the class-II pyridine nucleotide-disulfide oxidoreductase family.</text>
</comment>
<keyword evidence="5" id="KW-1015">Disulfide bond</keyword>
<proteinExistence type="inferred from homology"/>
<dbReference type="EMBL" id="CP036425">
    <property type="protein sequence ID" value="QDU35109.1"/>
    <property type="molecule type" value="Genomic_DNA"/>
</dbReference>
<name>A0A517YY30_9BACT</name>
<dbReference type="GO" id="GO:0004791">
    <property type="term" value="F:thioredoxin-disulfide reductase (NADPH) activity"/>
    <property type="evidence" value="ECO:0007669"/>
    <property type="project" value="UniProtKB-EC"/>
</dbReference>
<feature type="domain" description="FAD/NAD(P)-binding" evidence="7">
    <location>
        <begin position="11"/>
        <end position="328"/>
    </location>
</feature>
<dbReference type="PROSITE" id="PS00573">
    <property type="entry name" value="PYRIDINE_REDOX_2"/>
    <property type="match status" value="1"/>
</dbReference>
<dbReference type="Gene3D" id="3.50.50.60">
    <property type="entry name" value="FAD/NAD(P)-binding domain"/>
    <property type="match status" value="2"/>
</dbReference>
<evidence type="ECO:0000313" key="9">
    <source>
        <dbReference type="Proteomes" id="UP000317369"/>
    </source>
</evidence>
<accession>A0A517YY30</accession>
<keyword evidence="4 8" id="KW-0560">Oxidoreductase</keyword>
<dbReference type="Pfam" id="PF07992">
    <property type="entry name" value="Pyr_redox_2"/>
    <property type="match status" value="1"/>
</dbReference>
<dbReference type="SUPFAM" id="SSF51905">
    <property type="entry name" value="FAD/NAD(P)-binding domain"/>
    <property type="match status" value="1"/>
</dbReference>
<keyword evidence="9" id="KW-1185">Reference proteome</keyword>
<evidence type="ECO:0000256" key="3">
    <source>
        <dbReference type="ARBA" id="ARBA00022827"/>
    </source>
</evidence>
<dbReference type="PRINTS" id="PR00469">
    <property type="entry name" value="PNDRDTASEII"/>
</dbReference>
<dbReference type="PANTHER" id="PTHR48105">
    <property type="entry name" value="THIOREDOXIN REDUCTASE 1-RELATED-RELATED"/>
    <property type="match status" value="1"/>
</dbReference>
<keyword evidence="6" id="KW-0676">Redox-active center</keyword>
<organism evidence="8 9">
    <name type="scientific">Poriferisphaera corsica</name>
    <dbReference type="NCBI Taxonomy" id="2528020"/>
    <lineage>
        <taxon>Bacteria</taxon>
        <taxon>Pseudomonadati</taxon>
        <taxon>Planctomycetota</taxon>
        <taxon>Phycisphaerae</taxon>
        <taxon>Phycisphaerales</taxon>
        <taxon>Phycisphaeraceae</taxon>
        <taxon>Poriferisphaera</taxon>
    </lineage>
</organism>
<evidence type="ECO:0000256" key="6">
    <source>
        <dbReference type="ARBA" id="ARBA00023284"/>
    </source>
</evidence>
<dbReference type="InterPro" id="IPR050097">
    <property type="entry name" value="Ferredoxin-NADP_redctase_2"/>
</dbReference>